<keyword evidence="4 7" id="KW-0812">Transmembrane</keyword>
<feature type="transmembrane region" description="Helical" evidence="7">
    <location>
        <begin position="73"/>
        <end position="93"/>
    </location>
</feature>
<dbReference type="EMBL" id="JAGKSP010000002">
    <property type="protein sequence ID" value="MBP3962476.1"/>
    <property type="molecule type" value="Genomic_DNA"/>
</dbReference>
<gene>
    <name evidence="9" type="ORF">I8J30_07125</name>
</gene>
<evidence type="ECO:0000256" key="4">
    <source>
        <dbReference type="ARBA" id="ARBA00022692"/>
    </source>
</evidence>
<dbReference type="PANTHER" id="PTHR30193:SF42">
    <property type="entry name" value="ABC TRANSPORTER PERMEASE PROTEIN"/>
    <property type="match status" value="1"/>
</dbReference>
<evidence type="ECO:0000313" key="9">
    <source>
        <dbReference type="EMBL" id="MBP3962476.1"/>
    </source>
</evidence>
<evidence type="ECO:0000256" key="3">
    <source>
        <dbReference type="ARBA" id="ARBA00022475"/>
    </source>
</evidence>
<comment type="caution">
    <text evidence="9">The sequence shown here is derived from an EMBL/GenBank/DDBJ whole genome shotgun (WGS) entry which is preliminary data.</text>
</comment>
<evidence type="ECO:0000313" key="10">
    <source>
        <dbReference type="Proteomes" id="UP000673394"/>
    </source>
</evidence>
<feature type="transmembrane region" description="Helical" evidence="7">
    <location>
        <begin position="105"/>
        <end position="126"/>
    </location>
</feature>
<protein>
    <submittedName>
        <fullName evidence="9">Sugar ABC transporter permease</fullName>
    </submittedName>
</protein>
<accession>A0ABS5C8Z9</accession>
<keyword evidence="6 7" id="KW-0472">Membrane</keyword>
<feature type="transmembrane region" description="Helical" evidence="7">
    <location>
        <begin position="262"/>
        <end position="284"/>
    </location>
</feature>
<dbReference type="InterPro" id="IPR035906">
    <property type="entry name" value="MetI-like_sf"/>
</dbReference>
<name>A0ABS5C8Z9_9BACL</name>
<keyword evidence="3" id="KW-1003">Cell membrane</keyword>
<dbReference type="PANTHER" id="PTHR30193">
    <property type="entry name" value="ABC TRANSPORTER PERMEASE PROTEIN"/>
    <property type="match status" value="1"/>
</dbReference>
<dbReference type="InterPro" id="IPR051393">
    <property type="entry name" value="ABC_transporter_permease"/>
</dbReference>
<dbReference type="Proteomes" id="UP000673394">
    <property type="component" value="Unassembled WGS sequence"/>
</dbReference>
<evidence type="ECO:0000256" key="2">
    <source>
        <dbReference type="ARBA" id="ARBA00022448"/>
    </source>
</evidence>
<reference evidence="9 10" key="1">
    <citation type="submission" date="2021-04" db="EMBL/GenBank/DDBJ databases">
        <title>Paenibacillus sp. DLE-14 whole genome sequence.</title>
        <authorList>
            <person name="Ham Y.J."/>
        </authorList>
    </citation>
    <scope>NUCLEOTIDE SEQUENCE [LARGE SCALE GENOMIC DNA]</scope>
    <source>
        <strain evidence="9 10">DLE-14</strain>
    </source>
</reference>
<feature type="transmembrane region" description="Helical" evidence="7">
    <location>
        <begin position="200"/>
        <end position="225"/>
    </location>
</feature>
<dbReference type="Gene3D" id="1.10.3720.10">
    <property type="entry name" value="MetI-like"/>
    <property type="match status" value="1"/>
</dbReference>
<dbReference type="SUPFAM" id="SSF161098">
    <property type="entry name" value="MetI-like"/>
    <property type="match status" value="1"/>
</dbReference>
<comment type="similarity">
    <text evidence="7">Belongs to the binding-protein-dependent transport system permease family.</text>
</comment>
<dbReference type="Pfam" id="PF00528">
    <property type="entry name" value="BPD_transp_1"/>
    <property type="match status" value="1"/>
</dbReference>
<dbReference type="PROSITE" id="PS50928">
    <property type="entry name" value="ABC_TM1"/>
    <property type="match status" value="1"/>
</dbReference>
<feature type="transmembrane region" description="Helical" evidence="7">
    <location>
        <begin position="12"/>
        <end position="31"/>
    </location>
</feature>
<dbReference type="CDD" id="cd06261">
    <property type="entry name" value="TM_PBP2"/>
    <property type="match status" value="1"/>
</dbReference>
<evidence type="ECO:0000256" key="1">
    <source>
        <dbReference type="ARBA" id="ARBA00004651"/>
    </source>
</evidence>
<evidence type="ECO:0000256" key="5">
    <source>
        <dbReference type="ARBA" id="ARBA00022989"/>
    </source>
</evidence>
<evidence type="ECO:0000256" key="6">
    <source>
        <dbReference type="ARBA" id="ARBA00023136"/>
    </source>
</evidence>
<keyword evidence="5 7" id="KW-1133">Transmembrane helix</keyword>
<keyword evidence="2 7" id="KW-0813">Transport</keyword>
<evidence type="ECO:0000259" key="8">
    <source>
        <dbReference type="PROSITE" id="PS50928"/>
    </source>
</evidence>
<keyword evidence="10" id="KW-1185">Reference proteome</keyword>
<feature type="transmembrane region" description="Helical" evidence="7">
    <location>
        <begin position="157"/>
        <end position="179"/>
    </location>
</feature>
<comment type="subcellular location">
    <subcellularLocation>
        <location evidence="1 7">Cell membrane</location>
        <topology evidence="1 7">Multi-pass membrane protein</topology>
    </subcellularLocation>
</comment>
<organism evidence="9 10">
    <name type="scientific">Paenibacillus lignilyticus</name>
    <dbReference type="NCBI Taxonomy" id="1172615"/>
    <lineage>
        <taxon>Bacteria</taxon>
        <taxon>Bacillati</taxon>
        <taxon>Bacillota</taxon>
        <taxon>Bacilli</taxon>
        <taxon>Bacillales</taxon>
        <taxon>Paenibacillaceae</taxon>
        <taxon>Paenibacillus</taxon>
    </lineage>
</organism>
<sequence length="289" mass="32782">MVNKWKIPWTPILFLLPSIVVFFIFKYYLLFKAVYISLFNYDIMTPPGKFVGLGNYFEFLSSHTFWVAMKNTFIFFGLSVLLVFWVPIVQALFLSHIKRLNGLYLVLYQIPNVLPLVAGALLWKWMYNPDRGLFNYLLGKLGLGPYGFLNDLRMTKLAIVLPGFFASGGIGVLLYYAAIKSISSELFEAAKIDGCGPWRRMLIMILPNISFVIIIQFVGFMSGVLLSFDTIFVMTQGGPADASLVVALMIQKTAFEQSRFGVSAALSFFMFLLIAVLTVIQFRLQREDD</sequence>
<dbReference type="InterPro" id="IPR000515">
    <property type="entry name" value="MetI-like"/>
</dbReference>
<feature type="domain" description="ABC transmembrane type-1" evidence="8">
    <location>
        <begin position="69"/>
        <end position="281"/>
    </location>
</feature>
<evidence type="ECO:0000256" key="7">
    <source>
        <dbReference type="RuleBase" id="RU363032"/>
    </source>
</evidence>
<proteinExistence type="inferred from homology"/>
<dbReference type="RefSeq" id="WP_210656697.1">
    <property type="nucleotide sequence ID" value="NZ_JAGKSP010000002.1"/>
</dbReference>